<dbReference type="RefSeq" id="XP_058335890.1">
    <property type="nucleotide sequence ID" value="XM_058469859.1"/>
</dbReference>
<feature type="domain" description="Ferric oxidoreductase" evidence="9">
    <location>
        <begin position="135"/>
        <end position="238"/>
    </location>
</feature>
<dbReference type="Pfam" id="PF08022">
    <property type="entry name" value="FAD_binding_8"/>
    <property type="match status" value="1"/>
</dbReference>
<dbReference type="InterPro" id="IPR050369">
    <property type="entry name" value="RBOH/FRE"/>
</dbReference>
<feature type="transmembrane region" description="Helical" evidence="8">
    <location>
        <begin position="105"/>
        <end position="123"/>
    </location>
</feature>
<evidence type="ECO:0000256" key="5">
    <source>
        <dbReference type="ARBA" id="ARBA00023002"/>
    </source>
</evidence>
<keyword evidence="5" id="KW-0560">Oxidoreductase</keyword>
<evidence type="ECO:0000256" key="6">
    <source>
        <dbReference type="ARBA" id="ARBA00023065"/>
    </source>
</evidence>
<reference evidence="12" key="2">
    <citation type="journal article" date="2023" name="IMA Fungus">
        <title>Comparative genomic study of the Penicillium genus elucidates a diverse pangenome and 15 lateral gene transfer events.</title>
        <authorList>
            <person name="Petersen C."/>
            <person name="Sorensen T."/>
            <person name="Nielsen M.R."/>
            <person name="Sondergaard T.E."/>
            <person name="Sorensen J.L."/>
            <person name="Fitzpatrick D.A."/>
            <person name="Frisvad J.C."/>
            <person name="Nielsen K.L."/>
        </authorList>
    </citation>
    <scope>NUCLEOTIDE SEQUENCE</scope>
    <source>
        <strain evidence="12">IBT 19713</strain>
    </source>
</reference>
<keyword evidence="2 8" id="KW-0812">Transmembrane</keyword>
<evidence type="ECO:0000256" key="4">
    <source>
        <dbReference type="ARBA" id="ARBA00022989"/>
    </source>
</evidence>
<dbReference type="InterPro" id="IPR013112">
    <property type="entry name" value="FAD-bd_8"/>
</dbReference>
<evidence type="ECO:0000259" key="11">
    <source>
        <dbReference type="Pfam" id="PF08030"/>
    </source>
</evidence>
<comment type="subcellular location">
    <subcellularLocation>
        <location evidence="1">Membrane</location>
        <topology evidence="1">Multi-pass membrane protein</topology>
    </subcellularLocation>
</comment>
<keyword evidence="4 8" id="KW-1133">Transmembrane helix</keyword>
<dbReference type="SFLD" id="SFLDG01168">
    <property type="entry name" value="Ferric_reductase_subgroup_(FRE"/>
    <property type="match status" value="1"/>
</dbReference>
<evidence type="ECO:0000256" key="2">
    <source>
        <dbReference type="ARBA" id="ARBA00022692"/>
    </source>
</evidence>
<feature type="transmembrane region" description="Helical" evidence="8">
    <location>
        <begin position="389"/>
        <end position="408"/>
    </location>
</feature>
<dbReference type="EMBL" id="JAPQKS010000001">
    <property type="protein sequence ID" value="KAJ5249111.1"/>
    <property type="molecule type" value="Genomic_DNA"/>
</dbReference>
<evidence type="ECO:0000259" key="10">
    <source>
        <dbReference type="Pfam" id="PF08022"/>
    </source>
</evidence>
<proteinExistence type="predicted"/>
<dbReference type="PANTHER" id="PTHR11972">
    <property type="entry name" value="NADPH OXIDASE"/>
    <property type="match status" value="1"/>
</dbReference>
<evidence type="ECO:0008006" key="14">
    <source>
        <dbReference type="Google" id="ProtNLM"/>
    </source>
</evidence>
<gene>
    <name evidence="12" type="ORF">N7468_000562</name>
</gene>
<dbReference type="OrthoDB" id="10006946at2759"/>
<feature type="domain" description="Ferric reductase NAD binding" evidence="11">
    <location>
        <begin position="387"/>
        <end position="532"/>
    </location>
</feature>
<evidence type="ECO:0000256" key="8">
    <source>
        <dbReference type="SAM" id="Phobius"/>
    </source>
</evidence>
<feature type="transmembrane region" description="Helical" evidence="8">
    <location>
        <begin position="169"/>
        <end position="189"/>
    </location>
</feature>
<dbReference type="GeneID" id="83197162"/>
<keyword evidence="13" id="KW-1185">Reference proteome</keyword>
<reference evidence="12" key="1">
    <citation type="submission" date="2022-11" db="EMBL/GenBank/DDBJ databases">
        <authorList>
            <person name="Petersen C."/>
        </authorList>
    </citation>
    <scope>NUCLEOTIDE SEQUENCE</scope>
    <source>
        <strain evidence="12">IBT 19713</strain>
    </source>
</reference>
<name>A0A9W9U0J3_9EURO</name>
<dbReference type="GO" id="GO:0033215">
    <property type="term" value="P:reductive iron assimilation"/>
    <property type="evidence" value="ECO:0007669"/>
    <property type="project" value="TreeGrafter"/>
</dbReference>
<evidence type="ECO:0000256" key="3">
    <source>
        <dbReference type="ARBA" id="ARBA00022982"/>
    </source>
</evidence>
<feature type="transmembrane region" description="Helical" evidence="8">
    <location>
        <begin position="221"/>
        <end position="243"/>
    </location>
</feature>
<evidence type="ECO:0000256" key="1">
    <source>
        <dbReference type="ARBA" id="ARBA00004141"/>
    </source>
</evidence>
<dbReference type="GO" id="GO:0000293">
    <property type="term" value="F:ferric-chelate reductase activity"/>
    <property type="evidence" value="ECO:0007669"/>
    <property type="project" value="TreeGrafter"/>
</dbReference>
<dbReference type="SUPFAM" id="SSF52343">
    <property type="entry name" value="Ferredoxin reductase-like, C-terminal NADP-linked domain"/>
    <property type="match status" value="1"/>
</dbReference>
<dbReference type="Pfam" id="PF08030">
    <property type="entry name" value="NAD_binding_6"/>
    <property type="match status" value="1"/>
</dbReference>
<feature type="transmembrane region" description="Helical" evidence="8">
    <location>
        <begin position="196"/>
        <end position="215"/>
    </location>
</feature>
<protein>
    <recommendedName>
        <fullName evidence="14">FAD-binding FR-type domain-containing protein</fullName>
    </recommendedName>
</protein>
<dbReference type="InterPro" id="IPR013130">
    <property type="entry name" value="Fe3_Rdtase_TM_dom"/>
</dbReference>
<keyword evidence="6" id="KW-0813">Transport</keyword>
<keyword evidence="3" id="KW-0249">Electron transport</keyword>
<dbReference type="Proteomes" id="UP001150941">
    <property type="component" value="Unassembled WGS sequence"/>
</dbReference>
<evidence type="ECO:0000313" key="13">
    <source>
        <dbReference type="Proteomes" id="UP001150941"/>
    </source>
</evidence>
<accession>A0A9W9U0J3</accession>
<keyword evidence="7 8" id="KW-0472">Membrane</keyword>
<dbReference type="InterPro" id="IPR039261">
    <property type="entry name" value="FNR_nucleotide-bd"/>
</dbReference>
<dbReference type="PANTHER" id="PTHR11972:SF142">
    <property type="entry name" value="FAD-BINDING FR-TYPE DOMAIN-CONTAINING PROTEIN"/>
    <property type="match status" value="1"/>
</dbReference>
<feature type="domain" description="FAD-binding 8" evidence="10">
    <location>
        <begin position="282"/>
        <end position="375"/>
    </location>
</feature>
<dbReference type="SFLD" id="SFLDS00052">
    <property type="entry name" value="Ferric_Reductase_Domain"/>
    <property type="match status" value="1"/>
</dbReference>
<dbReference type="AlphaFoldDB" id="A0A9W9U0J3"/>
<dbReference type="Pfam" id="PF01794">
    <property type="entry name" value="Ferric_reduct"/>
    <property type="match status" value="1"/>
</dbReference>
<organism evidence="12 13">
    <name type="scientific">Penicillium chermesinum</name>
    <dbReference type="NCBI Taxonomy" id="63820"/>
    <lineage>
        <taxon>Eukaryota</taxon>
        <taxon>Fungi</taxon>
        <taxon>Dikarya</taxon>
        <taxon>Ascomycota</taxon>
        <taxon>Pezizomycotina</taxon>
        <taxon>Eurotiomycetes</taxon>
        <taxon>Eurotiomycetidae</taxon>
        <taxon>Eurotiales</taxon>
        <taxon>Aspergillaceae</taxon>
        <taxon>Penicillium</taxon>
    </lineage>
</organism>
<dbReference type="InterPro" id="IPR013121">
    <property type="entry name" value="Fe_red_NAD-bd_6"/>
</dbReference>
<evidence type="ECO:0000313" key="12">
    <source>
        <dbReference type="EMBL" id="KAJ5249111.1"/>
    </source>
</evidence>
<dbReference type="Gene3D" id="3.40.50.80">
    <property type="entry name" value="Nucleotide-binding domain of ferredoxin-NADP reductase (FNR) module"/>
    <property type="match status" value="1"/>
</dbReference>
<evidence type="ECO:0000259" key="9">
    <source>
        <dbReference type="Pfam" id="PF01794"/>
    </source>
</evidence>
<keyword evidence="6" id="KW-0406">Ion transport</keyword>
<evidence type="ECO:0000256" key="7">
    <source>
        <dbReference type="ARBA" id="ARBA00023136"/>
    </source>
</evidence>
<comment type="caution">
    <text evidence="12">The sequence shown here is derived from an EMBL/GenBank/DDBJ whole genome shotgun (WGS) entry which is preliminary data.</text>
</comment>
<dbReference type="CDD" id="cd06186">
    <property type="entry name" value="NOX_Duox_like_FAD_NADP"/>
    <property type="match status" value="1"/>
</dbReference>
<feature type="transmembrane region" description="Helical" evidence="8">
    <location>
        <begin position="25"/>
        <end position="43"/>
    </location>
</feature>
<sequence>MGWWYHIVTLEPEAEVDRRNLINRYGLYSQLSVLIPIAAYQIYRLALWLRARKQRADVAYSVVGEPPATPQSSHASLTALQARWRAAQWWLDGELAPDWGLRKRWIVGGVWTLWMTILCFSQTGHDYLHLAKRIGRVAAAQLPFHYLLSIRTRYSPLTALFGTSHENLIHWHQVCGRIIMMFFIAHGLLTRLRSRHAITGLMAIGLMSILMSTSIQLVRRWSYRVFFLFHLVIGLVVLPILFFHAKPLAIYTSEALAIFIVDRVLRRLATIIEPATITRIPHTDLLKVQISIPESRLARYQGSYAQHVFVGFPSDRRFGEVNRLLSNPFTIADVSNGELTLILRAGRGPTTQTLWSHADKYISKLMVSLEGPYSIKESIVARALEHDRILLVAGGIGATFMIPIYQALVEHLEGQDSGLERLNFTWALRSAAEGEWAADIGGIFRENAPIQVYLTRQGQPFIQEQLSDSAPLAENMEMGDFEPSEAGMIGGVKAAIGRPDLRKIVDDMFGHHAHERIAVLFCGPQEMARDLRLSMSPWVDQGRTVFWHQESFGW</sequence>
<dbReference type="GO" id="GO:0016020">
    <property type="term" value="C:membrane"/>
    <property type="evidence" value="ECO:0007669"/>
    <property type="project" value="UniProtKB-SubCell"/>
</dbReference>